<comment type="caution">
    <text evidence="1">The sequence shown here is derived from an EMBL/GenBank/DDBJ whole genome shotgun (WGS) entry which is preliminary data.</text>
</comment>
<evidence type="ECO:0000313" key="2">
    <source>
        <dbReference type="Proteomes" id="UP001281761"/>
    </source>
</evidence>
<dbReference type="EMBL" id="JARBJD010000167">
    <property type="protein sequence ID" value="KAK2948886.1"/>
    <property type="molecule type" value="Genomic_DNA"/>
</dbReference>
<proteinExistence type="predicted"/>
<gene>
    <name evidence="1" type="ORF">BLNAU_16229</name>
</gene>
<dbReference type="Proteomes" id="UP001281761">
    <property type="component" value="Unassembled WGS sequence"/>
</dbReference>
<accession>A0ABQ9XAD2</accession>
<keyword evidence="2" id="KW-1185">Reference proteome</keyword>
<organism evidence="1 2">
    <name type="scientific">Blattamonas nauphoetae</name>
    <dbReference type="NCBI Taxonomy" id="2049346"/>
    <lineage>
        <taxon>Eukaryota</taxon>
        <taxon>Metamonada</taxon>
        <taxon>Preaxostyla</taxon>
        <taxon>Oxymonadida</taxon>
        <taxon>Blattamonas</taxon>
    </lineage>
</organism>
<protein>
    <submittedName>
        <fullName evidence="1">Uncharacterized protein</fullName>
    </submittedName>
</protein>
<sequence length="233" mass="27118">MEMMYHLLWNCSPTVRLSFIKAELLHHLIAYLNPQSLSFKEAEEIHTLLMSIVTVSIWLATQDGLSRLKIEDVIDQQAVHETVLQQVLYPSEKYIGHLCMNRYSIVSPDLSSGFVFVLTHLIEISAAYQPTMDFVLKMSVFLTIPSCLTFFEIDDSIFDSLDSMRDTQQEWNKKREKTRHMQKKVHQILRMEGMEDVIEEKLRNDRSEYFGEIIVGNSIKLNNLLGMNLSQQE</sequence>
<evidence type="ECO:0000313" key="1">
    <source>
        <dbReference type="EMBL" id="KAK2948886.1"/>
    </source>
</evidence>
<reference evidence="1 2" key="1">
    <citation type="journal article" date="2022" name="bioRxiv">
        <title>Genomics of Preaxostyla Flagellates Illuminates Evolutionary Transitions and the Path Towards Mitochondrial Loss.</title>
        <authorList>
            <person name="Novak L.V.F."/>
            <person name="Treitli S.C."/>
            <person name="Pyrih J."/>
            <person name="Halakuc P."/>
            <person name="Pipaliya S.V."/>
            <person name="Vacek V."/>
            <person name="Brzon O."/>
            <person name="Soukal P."/>
            <person name="Eme L."/>
            <person name="Dacks J.B."/>
            <person name="Karnkowska A."/>
            <person name="Elias M."/>
            <person name="Hampl V."/>
        </authorList>
    </citation>
    <scope>NUCLEOTIDE SEQUENCE [LARGE SCALE GENOMIC DNA]</scope>
    <source>
        <strain evidence="1">NAU3</strain>
        <tissue evidence="1">Gut</tissue>
    </source>
</reference>
<name>A0ABQ9XAD2_9EUKA</name>